<dbReference type="PANTHER" id="PTHR14327:SF1">
    <property type="entry name" value="CATION CHANNEL SPERM-ASSOCIATED AUXILIARY SUBUNIT GAMMA"/>
    <property type="match status" value="1"/>
</dbReference>
<keyword evidence="5" id="KW-1185">Reference proteome</keyword>
<dbReference type="GO" id="GO:0097228">
    <property type="term" value="C:sperm principal piece"/>
    <property type="evidence" value="ECO:0007669"/>
    <property type="project" value="InterPro"/>
</dbReference>
<keyword evidence="2" id="KW-0812">Transmembrane</keyword>
<evidence type="ECO:0000256" key="1">
    <source>
        <dbReference type="SAM" id="MobiDB-lite"/>
    </source>
</evidence>
<dbReference type="InterPro" id="IPR028246">
    <property type="entry name" value="CATSPERG"/>
</dbReference>
<evidence type="ECO:0000256" key="2">
    <source>
        <dbReference type="SAM" id="Phobius"/>
    </source>
</evidence>
<organism evidence="4 5">
    <name type="scientific">Clytia hemisphaerica</name>
    <dbReference type="NCBI Taxonomy" id="252671"/>
    <lineage>
        <taxon>Eukaryota</taxon>
        <taxon>Metazoa</taxon>
        <taxon>Cnidaria</taxon>
        <taxon>Hydrozoa</taxon>
        <taxon>Hydroidolina</taxon>
        <taxon>Leptothecata</taxon>
        <taxon>Obeliida</taxon>
        <taxon>Clytiidae</taxon>
        <taxon>Clytia</taxon>
    </lineage>
</organism>
<dbReference type="Pfam" id="PF22846">
    <property type="entry name" value="CATSPERG_C"/>
    <property type="match status" value="1"/>
</dbReference>
<keyword evidence="2" id="KW-1133">Transmembrane helix</keyword>
<name>A0A7M5VCE2_9CNID</name>
<feature type="transmembrane region" description="Helical" evidence="2">
    <location>
        <begin position="660"/>
        <end position="684"/>
    </location>
</feature>
<feature type="compositionally biased region" description="Polar residues" evidence="1">
    <location>
        <begin position="750"/>
        <end position="788"/>
    </location>
</feature>
<dbReference type="AlphaFoldDB" id="A0A7M5VCE2"/>
<reference evidence="4" key="1">
    <citation type="submission" date="2021-01" db="UniProtKB">
        <authorList>
            <consortium name="EnsemblMetazoa"/>
        </authorList>
    </citation>
    <scope>IDENTIFICATION</scope>
</reference>
<keyword evidence="2" id="KW-0472">Membrane</keyword>
<dbReference type="InterPro" id="IPR053873">
    <property type="entry name" value="CATSPERG_C"/>
</dbReference>
<evidence type="ECO:0000313" key="5">
    <source>
        <dbReference type="Proteomes" id="UP000594262"/>
    </source>
</evidence>
<dbReference type="PANTHER" id="PTHR14327">
    <property type="entry name" value="CATION CHANNEL SPERM-ASSOCIATED PROTEIN SUBUNIT GAMMA"/>
    <property type="match status" value="1"/>
</dbReference>
<feature type="region of interest" description="Disordered" evidence="1">
    <location>
        <begin position="735"/>
        <end position="801"/>
    </location>
</feature>
<dbReference type="EnsemblMetazoa" id="CLYHEMT010224.1">
    <property type="protein sequence ID" value="CLYHEMP010224.1"/>
    <property type="gene ID" value="CLYHEMG010224"/>
</dbReference>
<feature type="domain" description="CATSPERG C-terminal" evidence="3">
    <location>
        <begin position="529"/>
        <end position="678"/>
    </location>
</feature>
<evidence type="ECO:0000259" key="3">
    <source>
        <dbReference type="Pfam" id="PF22846"/>
    </source>
</evidence>
<dbReference type="OrthoDB" id="5956881at2759"/>
<proteinExistence type="predicted"/>
<protein>
    <recommendedName>
        <fullName evidence="3">CATSPERG C-terminal domain-containing protein</fullName>
    </recommendedName>
</protein>
<dbReference type="GO" id="GO:0036128">
    <property type="term" value="C:CatSper complex"/>
    <property type="evidence" value="ECO:0007669"/>
    <property type="project" value="InterPro"/>
</dbReference>
<accession>A0A7M5VCE2</accession>
<sequence>VDVSATDNICKDVTLNAQLVLINDTLIINSKYGLIQMRQYMTGTLLMGGDCFSKIITVNDELALAISSQRTKLISLYKGSTCSDEICQMNSSFSVWLNETLRIQDYEIVDISTSQYHNKVFILLHKFNLTRSAVVKTMLLEMNLASGNGSHSWQFRLLNSDLQCSPNRLHISALFHFFVFGSDSCLLYSSNFGISFAQVTYDNTIVSSIHTNSKNGLFIFRTSENEVWLSQVGFFHAQKFVLSYKEGQRHVGFLFDSENSLTEFVFNSSPKCLQKRQLNIKEIIKRTQQLSYLPSTKKQGCAYRGKCKETVFKRTSMFPKNTKCLYDSTILRLANSKYYSRIKMVHHKDQKRLLPKKWRNLLEVTSSDLWIEITDLVEHAHELLVYDNYPDKISLDRGQCAHFELMVYLQSNTDQAGWIIEDISLHFQSTSSKDINIQSEKIIDYIDNSVNFKVKFCDSGIQRQVQPPGYTHVSNHVVLQVQPSPSECIGSRYVQTTIPLQVDHGCPSSRRINIDYQRTKENVNHFCDEEYCFHFEKIFDAYLTITDDATQEIKRFLGKKNLTFIGGGPEANQIRPFTEQEIRDYNMELGSRSKLIWAISENAYSWLCGSASPCGGIAPVFPSSPYYYLNLRFNNSDTDTNCDYSFEFLIKIHGMPPDGIYPSMFVVFLCLGIMGTVVVGAYFLQGKYTPITSLLHQWRNRAGKLFHQNIIYRKNKIDIKDSIVKVNEWIEMNRKDGSSSDTQVMEKGTSMASLTVESQSGQDQEGLEQSENTEGQDSTSQEDVLQQDQHQDARLRRKLTV</sequence>
<evidence type="ECO:0000313" key="4">
    <source>
        <dbReference type="EnsemblMetazoa" id="CLYHEMP010224.1"/>
    </source>
</evidence>
<dbReference type="Proteomes" id="UP000594262">
    <property type="component" value="Unplaced"/>
</dbReference>